<feature type="non-terminal residue" evidence="1">
    <location>
        <position position="157"/>
    </location>
</feature>
<proteinExistence type="predicted"/>
<evidence type="ECO:0000313" key="2">
    <source>
        <dbReference type="Proteomes" id="UP001595075"/>
    </source>
</evidence>
<sequence length="157" mass="17983">MKAPKTKQRGSVLPGKFGEWIGSVSSFLENRRRCCKSRKNHNNRLDLLFAFRYSQAVEHKWVGNLEPSAVTGDIVDAFDFSSIEHRINWLVDEEAFKLATNSLGSSVSGHRLGGWIVRRDGMGRFEFILNLLSVDSARARSLFLCWNEREAELRRQP</sequence>
<gene>
    <name evidence="1" type="ORF">VTL71DRAFT_8233</name>
</gene>
<name>A0ABR4CX16_9HELO</name>
<keyword evidence="2" id="KW-1185">Reference proteome</keyword>
<dbReference type="Proteomes" id="UP001595075">
    <property type="component" value="Unassembled WGS sequence"/>
</dbReference>
<accession>A0ABR4CX16</accession>
<organism evidence="1 2">
    <name type="scientific">Oculimacula yallundae</name>
    <dbReference type="NCBI Taxonomy" id="86028"/>
    <lineage>
        <taxon>Eukaryota</taxon>
        <taxon>Fungi</taxon>
        <taxon>Dikarya</taxon>
        <taxon>Ascomycota</taxon>
        <taxon>Pezizomycotina</taxon>
        <taxon>Leotiomycetes</taxon>
        <taxon>Helotiales</taxon>
        <taxon>Ploettnerulaceae</taxon>
        <taxon>Oculimacula</taxon>
    </lineage>
</organism>
<dbReference type="EMBL" id="JAZHXI010000002">
    <property type="protein sequence ID" value="KAL2074455.1"/>
    <property type="molecule type" value="Genomic_DNA"/>
</dbReference>
<evidence type="ECO:0008006" key="3">
    <source>
        <dbReference type="Google" id="ProtNLM"/>
    </source>
</evidence>
<comment type="caution">
    <text evidence="1">The sequence shown here is derived from an EMBL/GenBank/DDBJ whole genome shotgun (WGS) entry which is preliminary data.</text>
</comment>
<protein>
    <recommendedName>
        <fullName evidence="3">Homing endonuclease LAGLIDADG domain-containing protein</fullName>
    </recommendedName>
</protein>
<evidence type="ECO:0000313" key="1">
    <source>
        <dbReference type="EMBL" id="KAL2074455.1"/>
    </source>
</evidence>
<reference evidence="1 2" key="1">
    <citation type="journal article" date="2024" name="Commun. Biol.">
        <title>Comparative genomic analysis of thermophilic fungi reveals convergent evolutionary adaptations and gene losses.</title>
        <authorList>
            <person name="Steindorff A.S."/>
            <person name="Aguilar-Pontes M.V."/>
            <person name="Robinson A.J."/>
            <person name="Andreopoulos B."/>
            <person name="LaButti K."/>
            <person name="Kuo A."/>
            <person name="Mondo S."/>
            <person name="Riley R."/>
            <person name="Otillar R."/>
            <person name="Haridas S."/>
            <person name="Lipzen A."/>
            <person name="Grimwood J."/>
            <person name="Schmutz J."/>
            <person name="Clum A."/>
            <person name="Reid I.D."/>
            <person name="Moisan M.C."/>
            <person name="Butler G."/>
            <person name="Nguyen T.T.M."/>
            <person name="Dewar K."/>
            <person name="Conant G."/>
            <person name="Drula E."/>
            <person name="Henrissat B."/>
            <person name="Hansel C."/>
            <person name="Singer S."/>
            <person name="Hutchinson M.I."/>
            <person name="de Vries R.P."/>
            <person name="Natvig D.O."/>
            <person name="Powell A.J."/>
            <person name="Tsang A."/>
            <person name="Grigoriev I.V."/>
        </authorList>
    </citation>
    <scope>NUCLEOTIDE SEQUENCE [LARGE SCALE GENOMIC DNA]</scope>
    <source>
        <strain evidence="1 2">CBS 494.80</strain>
    </source>
</reference>